<protein>
    <submittedName>
        <fullName evidence="2">Uncharacterized protein</fullName>
    </submittedName>
</protein>
<dbReference type="AlphaFoldDB" id="A0A2Z7A385"/>
<reference evidence="2 3" key="1">
    <citation type="journal article" date="2015" name="Proc. Natl. Acad. Sci. U.S.A.">
        <title>The resurrection genome of Boea hygrometrica: A blueprint for survival of dehydration.</title>
        <authorList>
            <person name="Xiao L."/>
            <person name="Yang G."/>
            <person name="Zhang L."/>
            <person name="Yang X."/>
            <person name="Zhao S."/>
            <person name="Ji Z."/>
            <person name="Zhou Q."/>
            <person name="Hu M."/>
            <person name="Wang Y."/>
            <person name="Chen M."/>
            <person name="Xu Y."/>
            <person name="Jin H."/>
            <person name="Xiao X."/>
            <person name="Hu G."/>
            <person name="Bao F."/>
            <person name="Hu Y."/>
            <person name="Wan P."/>
            <person name="Li L."/>
            <person name="Deng X."/>
            <person name="Kuang T."/>
            <person name="Xiang C."/>
            <person name="Zhu J.K."/>
            <person name="Oliver M.J."/>
            <person name="He Y."/>
        </authorList>
    </citation>
    <scope>NUCLEOTIDE SEQUENCE [LARGE SCALE GENOMIC DNA]</scope>
    <source>
        <strain evidence="3">cv. XS01</strain>
    </source>
</reference>
<dbReference type="Proteomes" id="UP000250235">
    <property type="component" value="Unassembled WGS sequence"/>
</dbReference>
<dbReference type="EMBL" id="KV019635">
    <property type="protein sequence ID" value="KZV15741.1"/>
    <property type="molecule type" value="Genomic_DNA"/>
</dbReference>
<evidence type="ECO:0000313" key="3">
    <source>
        <dbReference type="Proteomes" id="UP000250235"/>
    </source>
</evidence>
<evidence type="ECO:0000256" key="1">
    <source>
        <dbReference type="SAM" id="MobiDB-lite"/>
    </source>
</evidence>
<dbReference type="OrthoDB" id="660555at2759"/>
<feature type="region of interest" description="Disordered" evidence="1">
    <location>
        <begin position="74"/>
        <end position="104"/>
    </location>
</feature>
<organism evidence="2 3">
    <name type="scientific">Dorcoceras hygrometricum</name>
    <dbReference type="NCBI Taxonomy" id="472368"/>
    <lineage>
        <taxon>Eukaryota</taxon>
        <taxon>Viridiplantae</taxon>
        <taxon>Streptophyta</taxon>
        <taxon>Embryophyta</taxon>
        <taxon>Tracheophyta</taxon>
        <taxon>Spermatophyta</taxon>
        <taxon>Magnoliopsida</taxon>
        <taxon>eudicotyledons</taxon>
        <taxon>Gunneridae</taxon>
        <taxon>Pentapetalae</taxon>
        <taxon>asterids</taxon>
        <taxon>lamiids</taxon>
        <taxon>Lamiales</taxon>
        <taxon>Gesneriaceae</taxon>
        <taxon>Didymocarpoideae</taxon>
        <taxon>Trichosporeae</taxon>
        <taxon>Loxocarpinae</taxon>
        <taxon>Dorcoceras</taxon>
    </lineage>
</organism>
<evidence type="ECO:0000313" key="2">
    <source>
        <dbReference type="EMBL" id="KZV15741.1"/>
    </source>
</evidence>
<name>A0A2Z7A385_9LAMI</name>
<proteinExistence type="predicted"/>
<gene>
    <name evidence="2" type="ORF">F511_08937</name>
</gene>
<keyword evidence="3" id="KW-1185">Reference proteome</keyword>
<accession>A0A2Z7A385</accession>
<feature type="compositionally biased region" description="Basic and acidic residues" evidence="1">
    <location>
        <begin position="88"/>
        <end position="102"/>
    </location>
</feature>
<sequence length="213" mass="23606">MADVPKDLVFDARISFCFDGQQLKTSCKNSQGQLGQMLFNIFKDMVTPASKQAREFTVKICILLKGARDLELAGSSPRPAEQLWKPEQQIDKQNKPAPEGHRGQTPWNIEWLIVAPARNPPARSYGISSGHNHPPTSIQVTATEDWEQLNQHPPAAATEDWEQLNQHPPAALNCGYATPHRTTREELKPEQHITAIKGLDGSICYADAVSCST</sequence>